<dbReference type="EMBL" id="BK014807">
    <property type="protein sequence ID" value="DAD76700.1"/>
    <property type="molecule type" value="Genomic_DNA"/>
</dbReference>
<name>A0A8S5M372_9CAUD</name>
<sequence length="111" mass="12034">MFAFEKRRTDEEAAGTERQLPGQRDQLAGGTGHVQGGDFHAGRAGGIHVPVVQGRSEVDGSHESDRQLEQCGGWQPQHLLCGDQQGRGSDQPGGHADGERSQHDLHLHRQP</sequence>
<reference evidence="2" key="1">
    <citation type="journal article" date="2021" name="Proc. Natl. Acad. Sci. U.S.A.">
        <title>A Catalog of Tens of Thousands of Viruses from Human Metagenomes Reveals Hidden Associations with Chronic Diseases.</title>
        <authorList>
            <person name="Tisza M.J."/>
            <person name="Buck C.B."/>
        </authorList>
    </citation>
    <scope>NUCLEOTIDE SEQUENCE</scope>
    <source>
        <strain evidence="2">CtQJR51</strain>
    </source>
</reference>
<feature type="region of interest" description="Disordered" evidence="1">
    <location>
        <begin position="1"/>
        <end position="111"/>
    </location>
</feature>
<feature type="compositionally biased region" description="Basic and acidic residues" evidence="1">
    <location>
        <begin position="96"/>
        <end position="111"/>
    </location>
</feature>
<feature type="compositionally biased region" description="Basic and acidic residues" evidence="1">
    <location>
        <begin position="56"/>
        <end position="68"/>
    </location>
</feature>
<proteinExistence type="predicted"/>
<organism evidence="2">
    <name type="scientific">Siphoviridae sp. ctQJR51</name>
    <dbReference type="NCBI Taxonomy" id="2826327"/>
    <lineage>
        <taxon>Viruses</taxon>
        <taxon>Duplodnaviria</taxon>
        <taxon>Heunggongvirae</taxon>
        <taxon>Uroviricota</taxon>
        <taxon>Caudoviricetes</taxon>
    </lineage>
</organism>
<evidence type="ECO:0000313" key="2">
    <source>
        <dbReference type="EMBL" id="DAD76733.1"/>
    </source>
</evidence>
<evidence type="ECO:0000256" key="1">
    <source>
        <dbReference type="SAM" id="MobiDB-lite"/>
    </source>
</evidence>
<accession>A0A8S5M372</accession>
<feature type="compositionally biased region" description="Basic and acidic residues" evidence="1">
    <location>
        <begin position="1"/>
        <end position="11"/>
    </location>
</feature>
<protein>
    <submittedName>
        <fullName evidence="2">Uncharacterized protein</fullName>
    </submittedName>
</protein>
<dbReference type="EMBL" id="BK014807">
    <property type="protein sequence ID" value="DAD76733.1"/>
    <property type="molecule type" value="Genomic_DNA"/>
</dbReference>